<dbReference type="InterPro" id="IPR036736">
    <property type="entry name" value="ACP-like_sf"/>
</dbReference>
<evidence type="ECO:0008006" key="8">
    <source>
        <dbReference type="Google" id="ProtNLM"/>
    </source>
</evidence>
<dbReference type="GO" id="GO:0042981">
    <property type="term" value="P:regulation of apoptotic process"/>
    <property type="evidence" value="ECO:0007669"/>
    <property type="project" value="InterPro"/>
</dbReference>
<dbReference type="EMBL" id="UYJE01004261">
    <property type="protein sequence ID" value="VDI26598.1"/>
    <property type="molecule type" value="Genomic_DNA"/>
</dbReference>
<evidence type="ECO:0000256" key="2">
    <source>
        <dbReference type="ARBA" id="ARBA00022553"/>
    </source>
</evidence>
<evidence type="ECO:0000313" key="7">
    <source>
        <dbReference type="Proteomes" id="UP000596742"/>
    </source>
</evidence>
<dbReference type="InterPro" id="IPR050091">
    <property type="entry name" value="PKS_NRPS_Biosynth_Enz"/>
</dbReference>
<dbReference type="SUPFAM" id="SSF52777">
    <property type="entry name" value="CoA-dependent acyltransferases"/>
    <property type="match status" value="1"/>
</dbReference>
<sequence length="1664" mass="191819">MEKYLPDSKGITVSSHIDEICNNVIQDLYDYVMTTFGNFQNISEIVYCPRCSDCSGENMSPEDIFNTVKTSCVILTKLCQKLIHEKVDVVMYVLTKQTQPKVSLQDNGHVNILGSELWGMVRCLMREEVFTKLFLIDFEEESDLICLQEVMNNEHNEQLLPSELKFEKQCIYSSTLMRSTIDEPTFRMNTYNANDALELKSEKYNKITRPFFRHTHLSKVYEGSVELEVMSSYTDQLWFPASLTEIVGGDDPWKLYCTNGHQLLSTETCGKTIHRSTTDLKSLEKPHRVQLHEEYITCYPVNASNFVVVPEDCILEKIRFPNYQPGILLQIVMFSPIADEISKLNPIAILYDETVATIHVVHLLECILEYTGRHKESSVNIFNLAELESFKITPALQIIFLSTNVDKLETILTENNHLSVEIFSFTNLISKTNERLLRYVCPSLRLKLVNNEEVLQRHNLSKSLCLIKQWLVTNTAVGILQKIPIACGNGRTFSFDTKDKDDIVDTVRRLDVASTRNDLFGKHSSYVVVGGLTGLGQEIVKLICELGGGAVFIFGRRNPNDEQTAWMQTLMDIFTCKNSFEMIRMKYSSQPIKGVFQGAAVLDDGTILNMTELKLDKVLRPKVLGTWNLHMVTKDMDLDYFVLHSSTASAFGNVGQLNYGAGNSFMDAVSFYRQSTGLSGQTINWGPLQLGLMKVKDGLEQFFDSQGYNSLTRTDIRECFLYLLIKNSIQVICATIDWKTVIRQTADVSIMSRVVPILRELRILDIFIENSQITNVLMDTDDLLKLSTQKQIQETIRITSVIAADVFAVEMSILTPSTNLVSIGMDSMKGLEFVNSVNKRVHVRLPVVSVLAEYATIESISNLILEHLISVNSKPGQVPVQKLRELRGLLENFRTPLTDIEKSYVDPITDMKNADSFVDIQLCVEKNFHKTNLLITCLEQLGKLHPFVLSEYYIDSGETYRILQNETMLKLLENIEAKHRELNLEFYRQPRDLDLLSGDKFDLKILTDHELGINKTRTINMKKIEKLIETKLLFASKSVREDDTQLLNLRFRRFYFDFRSIEIFVNDLFTIISNDVSKENNKLQQNKYTKTDVIERMLCSTDTKMEYWRSKLGNNYQPMCLPNFDQAKSSDQTMIIRRLEMKGKIIENITKWTLLNNASIKDLFLTAYQLLLHFISKSGTPSVVTNVDLREEDDCEQYEGPLESLIPIIANVDTKDKSVQEFVLENLKEIELVTSKLLISHSVIESLSKDRRSLMSIFKHAVLYDKDISQGLTSSKLGIRPVQVVSMDSRFSTSIHVITDCTQRRNWLEFQCHQRFADEATASAILDNLLDLAHTIVMDQSISLHQLHAMFIIKIKTDDKFKNVHFGTEKAQFHENNEHRIRRKIESEGLNVFLMFIIRMIMLLQHFQKIMMTIAEIMNQPTDYINEKETMTTKYSKDCITKNIVFIKENIASVDRLLDILLEGDVIQMHEREDVVAKMPGERVHHMIDIVLKRRAQHIFIDALKRTGQTLIVDRILNTQRELAQIKEPKPHTISLLTPKIASYAPFHREHTSLWQQKENMIERKSHDEYKSLLEIKRQNEARIKQLEHEMEKVRRTERKRYKQLEKEYRELTRNNNELKAKVDELKIQLNARDEFIKQPGVGQVMDRTRLIHPLNILTVPSLI</sequence>
<dbReference type="InterPro" id="IPR057326">
    <property type="entry name" value="KR_dom"/>
</dbReference>
<dbReference type="SUPFAM" id="SSF51735">
    <property type="entry name" value="NAD(P)-binding Rossmann-fold domains"/>
    <property type="match status" value="1"/>
</dbReference>
<dbReference type="InterPro" id="IPR009081">
    <property type="entry name" value="PP-bd_ACP"/>
</dbReference>
<dbReference type="SMART" id="SM00822">
    <property type="entry name" value="PKS_KR"/>
    <property type="match status" value="1"/>
</dbReference>
<keyword evidence="7" id="KW-1185">Reference proteome</keyword>
<feature type="domain" description="CARD" evidence="5">
    <location>
        <begin position="1432"/>
        <end position="1497"/>
    </location>
</feature>
<gene>
    <name evidence="6" type="ORF">MGAL_10B023255</name>
</gene>
<proteinExistence type="predicted"/>
<dbReference type="CDD" id="cd01671">
    <property type="entry name" value="CARD"/>
    <property type="match status" value="1"/>
</dbReference>
<dbReference type="Gene3D" id="3.40.50.720">
    <property type="entry name" value="NAD(P)-binding Rossmann-like Domain"/>
    <property type="match status" value="1"/>
</dbReference>
<comment type="caution">
    <text evidence="6">The sequence shown here is derived from an EMBL/GenBank/DDBJ whole genome shotgun (WGS) entry which is preliminary data.</text>
</comment>
<keyword evidence="2" id="KW-0597">Phosphoprotein</keyword>
<dbReference type="SUPFAM" id="SSF47986">
    <property type="entry name" value="DEATH domain"/>
    <property type="match status" value="1"/>
</dbReference>
<dbReference type="Proteomes" id="UP000596742">
    <property type="component" value="Unassembled WGS sequence"/>
</dbReference>
<evidence type="ECO:0000256" key="1">
    <source>
        <dbReference type="ARBA" id="ARBA00022450"/>
    </source>
</evidence>
<dbReference type="Gene3D" id="3.30.559.10">
    <property type="entry name" value="Chloramphenicol acetyltransferase-like domain"/>
    <property type="match status" value="1"/>
</dbReference>
<dbReference type="Gene3D" id="1.10.1200.10">
    <property type="entry name" value="ACP-like"/>
    <property type="match status" value="1"/>
</dbReference>
<feature type="coiled-coil region" evidence="3">
    <location>
        <begin position="1570"/>
        <end position="1629"/>
    </location>
</feature>
<dbReference type="PROSITE" id="PS50209">
    <property type="entry name" value="CARD"/>
    <property type="match status" value="1"/>
</dbReference>
<dbReference type="InterPro" id="IPR036291">
    <property type="entry name" value="NAD(P)-bd_dom_sf"/>
</dbReference>
<dbReference type="InterPro" id="IPR001315">
    <property type="entry name" value="CARD"/>
</dbReference>
<dbReference type="Gene3D" id="3.30.559.30">
    <property type="entry name" value="Nonribosomal peptide synthetase, condensation domain"/>
    <property type="match status" value="1"/>
</dbReference>
<dbReference type="Pfam" id="PF08659">
    <property type="entry name" value="KR"/>
    <property type="match status" value="1"/>
</dbReference>
<evidence type="ECO:0000259" key="4">
    <source>
        <dbReference type="PROSITE" id="PS50075"/>
    </source>
</evidence>
<keyword evidence="3" id="KW-0175">Coiled coil</keyword>
<dbReference type="InterPro" id="IPR011029">
    <property type="entry name" value="DEATH-like_dom_sf"/>
</dbReference>
<name>A0A8B6E0M8_MYTGA</name>
<keyword evidence="1" id="KW-0596">Phosphopantetheine</keyword>
<feature type="domain" description="Carrier" evidence="4">
    <location>
        <begin position="790"/>
        <end position="868"/>
    </location>
</feature>
<evidence type="ECO:0000259" key="5">
    <source>
        <dbReference type="PROSITE" id="PS50209"/>
    </source>
</evidence>
<dbReference type="InterPro" id="IPR023213">
    <property type="entry name" value="CAT-like_dom_sf"/>
</dbReference>
<dbReference type="PANTHER" id="PTHR43775:SF37">
    <property type="entry name" value="SI:DKEY-61P9.11"/>
    <property type="match status" value="1"/>
</dbReference>
<evidence type="ECO:0000313" key="6">
    <source>
        <dbReference type="EMBL" id="VDI26598.1"/>
    </source>
</evidence>
<accession>A0A8B6E0M8</accession>
<organism evidence="6 7">
    <name type="scientific">Mytilus galloprovincialis</name>
    <name type="common">Mediterranean mussel</name>
    <dbReference type="NCBI Taxonomy" id="29158"/>
    <lineage>
        <taxon>Eukaryota</taxon>
        <taxon>Metazoa</taxon>
        <taxon>Spiralia</taxon>
        <taxon>Lophotrochozoa</taxon>
        <taxon>Mollusca</taxon>
        <taxon>Bivalvia</taxon>
        <taxon>Autobranchia</taxon>
        <taxon>Pteriomorphia</taxon>
        <taxon>Mytilida</taxon>
        <taxon>Mytiloidea</taxon>
        <taxon>Mytilidae</taxon>
        <taxon>Mytilinae</taxon>
        <taxon>Mytilus</taxon>
    </lineage>
</organism>
<reference evidence="6" key="1">
    <citation type="submission" date="2018-11" db="EMBL/GenBank/DDBJ databases">
        <authorList>
            <person name="Alioto T."/>
            <person name="Alioto T."/>
        </authorList>
    </citation>
    <scope>NUCLEOTIDE SEQUENCE</scope>
</reference>
<dbReference type="PROSITE" id="PS50075">
    <property type="entry name" value="CARRIER"/>
    <property type="match status" value="1"/>
</dbReference>
<dbReference type="SUPFAM" id="SSF47336">
    <property type="entry name" value="ACP-like"/>
    <property type="match status" value="1"/>
</dbReference>
<dbReference type="Gene3D" id="1.10.533.10">
    <property type="entry name" value="Death Domain, Fas"/>
    <property type="match status" value="1"/>
</dbReference>
<dbReference type="Pfam" id="PF00550">
    <property type="entry name" value="PP-binding"/>
    <property type="match status" value="1"/>
</dbReference>
<dbReference type="OrthoDB" id="329835at2759"/>
<dbReference type="InterPro" id="IPR013968">
    <property type="entry name" value="PKS_KR"/>
</dbReference>
<dbReference type="GO" id="GO:0004312">
    <property type="term" value="F:fatty acid synthase activity"/>
    <property type="evidence" value="ECO:0007669"/>
    <property type="project" value="TreeGrafter"/>
</dbReference>
<dbReference type="PANTHER" id="PTHR43775">
    <property type="entry name" value="FATTY ACID SYNTHASE"/>
    <property type="match status" value="1"/>
</dbReference>
<protein>
    <recommendedName>
        <fullName evidence="8">Fatty acid synthase</fullName>
    </recommendedName>
</protein>
<evidence type="ECO:0000256" key="3">
    <source>
        <dbReference type="SAM" id="Coils"/>
    </source>
</evidence>
<dbReference type="GO" id="GO:0006633">
    <property type="term" value="P:fatty acid biosynthetic process"/>
    <property type="evidence" value="ECO:0007669"/>
    <property type="project" value="TreeGrafter"/>
</dbReference>